<protein>
    <submittedName>
        <fullName evidence="1">HD domain protein</fullName>
    </submittedName>
</protein>
<sequence length="245" mass="28600">MRYDKYNERRSGIDSRPSLVSKSKWTGETTMGMHQYLESLDELELINRAPGYFKFEQHSVAAHSFKVTEIAQFLGDVEENAGESINWRLLYEKALNHDYTERFIGDIKTPVKYATPVLRSMLADVDDKLTENFVQNEIPTEFQDAYRRRLSEGKDDTLEGRILAVADKVDLLYESFGEIQKGNPEEVYPEMYKESLSTMLEYRDMHCVQYVVTKVIPEMLAENFTTQEKLRKLTRRVLKNQSPDK</sequence>
<name>A0A0R1YNT9_9LACO</name>
<gene>
    <name evidence="1" type="ORF">FD47_GL001166</name>
</gene>
<dbReference type="InterPro" id="IPR003607">
    <property type="entry name" value="HD/PDEase_dom"/>
</dbReference>
<comment type="caution">
    <text evidence="1">The sequence shown here is derived from an EMBL/GenBank/DDBJ whole genome shotgun (WGS) entry which is preliminary data.</text>
</comment>
<proteinExistence type="predicted"/>
<organism evidence="1 2">
    <name type="scientific">Lentilactobacillus parafarraginis DSM 18390 = JCM 14109</name>
    <dbReference type="NCBI Taxonomy" id="1423786"/>
    <lineage>
        <taxon>Bacteria</taxon>
        <taxon>Bacillati</taxon>
        <taxon>Bacillota</taxon>
        <taxon>Bacilli</taxon>
        <taxon>Lactobacillales</taxon>
        <taxon>Lactobacillaceae</taxon>
        <taxon>Lentilactobacillus</taxon>
    </lineage>
</organism>
<reference evidence="1 2" key="1">
    <citation type="journal article" date="2015" name="Genome Announc.">
        <title>Expanding the biotechnology potential of lactobacilli through comparative genomics of 213 strains and associated genera.</title>
        <authorList>
            <person name="Sun Z."/>
            <person name="Harris H.M."/>
            <person name="McCann A."/>
            <person name="Guo C."/>
            <person name="Argimon S."/>
            <person name="Zhang W."/>
            <person name="Yang X."/>
            <person name="Jeffery I.B."/>
            <person name="Cooney J.C."/>
            <person name="Kagawa T.F."/>
            <person name="Liu W."/>
            <person name="Song Y."/>
            <person name="Salvetti E."/>
            <person name="Wrobel A."/>
            <person name="Rasinkangas P."/>
            <person name="Parkhill J."/>
            <person name="Rea M.C."/>
            <person name="O'Sullivan O."/>
            <person name="Ritari J."/>
            <person name="Douillard F.P."/>
            <person name="Paul Ross R."/>
            <person name="Yang R."/>
            <person name="Briner A.E."/>
            <person name="Felis G.E."/>
            <person name="de Vos W.M."/>
            <person name="Barrangou R."/>
            <person name="Klaenhammer T.R."/>
            <person name="Caufield P.W."/>
            <person name="Cui Y."/>
            <person name="Zhang H."/>
            <person name="O'Toole P.W."/>
        </authorList>
    </citation>
    <scope>NUCLEOTIDE SEQUENCE [LARGE SCALE GENOMIC DNA]</scope>
    <source>
        <strain evidence="1 2">DSM 18390</strain>
    </source>
</reference>
<evidence type="ECO:0000313" key="1">
    <source>
        <dbReference type="EMBL" id="KRM43874.1"/>
    </source>
</evidence>
<dbReference type="Proteomes" id="UP000051010">
    <property type="component" value="Unassembled WGS sequence"/>
</dbReference>
<dbReference type="AlphaFoldDB" id="A0A0R1YNT9"/>
<dbReference type="CDD" id="cd00077">
    <property type="entry name" value="HDc"/>
    <property type="match status" value="1"/>
</dbReference>
<dbReference type="PATRIC" id="fig|1423786.4.peg.1259"/>
<dbReference type="Pfam" id="PF12917">
    <property type="entry name" value="YfbR-like"/>
    <property type="match status" value="1"/>
</dbReference>
<dbReference type="Gene3D" id="1.10.3210.10">
    <property type="entry name" value="Hypothetical protein af1432"/>
    <property type="match status" value="1"/>
</dbReference>
<dbReference type="SUPFAM" id="SSF109604">
    <property type="entry name" value="HD-domain/PDEase-like"/>
    <property type="match status" value="1"/>
</dbReference>
<dbReference type="EMBL" id="AZFZ01000025">
    <property type="protein sequence ID" value="KRM43874.1"/>
    <property type="molecule type" value="Genomic_DNA"/>
</dbReference>
<evidence type="ECO:0000313" key="2">
    <source>
        <dbReference type="Proteomes" id="UP000051010"/>
    </source>
</evidence>
<accession>A0A0R1YNT9</accession>